<dbReference type="Pfam" id="PF18863">
    <property type="entry name" value="AbiJ_NTD4"/>
    <property type="match status" value="1"/>
</dbReference>
<proteinExistence type="predicted"/>
<evidence type="ECO:0000313" key="2">
    <source>
        <dbReference type="EMBL" id="MEB2579641.1"/>
    </source>
</evidence>
<dbReference type="InterPro" id="IPR049503">
    <property type="entry name" value="AbiJ_NTD4"/>
</dbReference>
<accession>A0ABU5WL10</accession>
<keyword evidence="3" id="KW-1185">Reference proteome</keyword>
<evidence type="ECO:0000259" key="1">
    <source>
        <dbReference type="Pfam" id="PF18863"/>
    </source>
</evidence>
<dbReference type="RefSeq" id="WP_256939965.1">
    <property type="nucleotide sequence ID" value="NZ_JAWRKY010000001.1"/>
</dbReference>
<reference evidence="2 3" key="1">
    <citation type="journal article" date="2023" name="Front. Microbiol.">
        <title>Genomic analyses of Burkholderia respiratory isolates indicates two evolutionarily distinct B. anthina clades.</title>
        <authorList>
            <person name="Pham A."/>
            <person name="Volmer J.G."/>
            <person name="Chambers D.C."/>
            <person name="Smith D.J."/>
            <person name="Reid D.W."/>
            <person name="Burr L."/>
            <person name="Wells T.J."/>
        </authorList>
    </citation>
    <scope>NUCLEOTIDE SEQUENCE [LARGE SCALE GENOMIC DNA]</scope>
    <source>
        <strain evidence="2 3">BCCIQ07A</strain>
    </source>
</reference>
<feature type="domain" description="HEPN AbiJ-N-terminal" evidence="1">
    <location>
        <begin position="4"/>
        <end position="149"/>
    </location>
</feature>
<protein>
    <recommendedName>
        <fullName evidence="1">HEPN AbiJ-N-terminal domain-containing protein</fullName>
    </recommendedName>
</protein>
<sequence length="269" mass="29969">MTLKFSQRLGITPLPEALKPDTMPDELRSSLWNAFLDWQSRQDDEALLNIISRHFWKRPADTIPIRRGYGGASFHDAWKVVRDYFFHSNWHGVYDFLEFLIRIGYPGEQLGQAVDKVLARELAAYRIVNSQIVPVTSTQEVQALEQALSDKGPFVAASAHLSTALGHLSNRQNPDYRNSIKESISAVEAVAKVVSGKDKAELGDALATLEKAGKLHAALRKGYSALYGYTSDANGIRHALMDEPNLNAEDAKYFLLACTAFVNYLKTLA</sequence>
<gene>
    <name evidence="2" type="ORF">SB593_11835</name>
</gene>
<organism evidence="2 3">
    <name type="scientific">Burkholderia anthinoferrum</name>
    <dbReference type="NCBI Taxonomy" id="3090833"/>
    <lineage>
        <taxon>Bacteria</taxon>
        <taxon>Pseudomonadati</taxon>
        <taxon>Pseudomonadota</taxon>
        <taxon>Betaproteobacteria</taxon>
        <taxon>Burkholderiales</taxon>
        <taxon>Burkholderiaceae</taxon>
        <taxon>Burkholderia</taxon>
    </lineage>
</organism>
<name>A0ABU5WL10_9BURK</name>
<comment type="caution">
    <text evidence="2">The sequence shown here is derived from an EMBL/GenBank/DDBJ whole genome shotgun (WGS) entry which is preliminary data.</text>
</comment>
<dbReference type="EMBL" id="JAWRLE010000015">
    <property type="protein sequence ID" value="MEB2579641.1"/>
    <property type="molecule type" value="Genomic_DNA"/>
</dbReference>
<dbReference type="Proteomes" id="UP001304467">
    <property type="component" value="Unassembled WGS sequence"/>
</dbReference>
<evidence type="ECO:0000313" key="3">
    <source>
        <dbReference type="Proteomes" id="UP001304467"/>
    </source>
</evidence>